<dbReference type="InterPro" id="IPR017241">
    <property type="entry name" value="Toll-like_receptor"/>
</dbReference>
<reference evidence="16 17" key="1">
    <citation type="submission" date="2020-06" db="EMBL/GenBank/DDBJ databases">
        <authorList>
            <person name="Li R."/>
            <person name="Bekaert M."/>
        </authorList>
    </citation>
    <scope>NUCLEOTIDE SEQUENCE [LARGE SCALE GENOMIC DNA]</scope>
    <source>
        <strain evidence="17">wild</strain>
    </source>
</reference>
<proteinExistence type="inferred from homology"/>
<dbReference type="Gene3D" id="3.80.10.10">
    <property type="entry name" value="Ribonuclease Inhibitor"/>
    <property type="match status" value="4"/>
</dbReference>
<dbReference type="InterPro" id="IPR032675">
    <property type="entry name" value="LRR_dom_sf"/>
</dbReference>
<accession>A0A6J8C6I9</accession>
<dbReference type="OrthoDB" id="6108188at2759"/>
<keyword evidence="17" id="KW-1185">Reference proteome</keyword>
<dbReference type="EMBL" id="CACVKT020004661">
    <property type="protein sequence ID" value="CAC5391071.1"/>
    <property type="molecule type" value="Genomic_DNA"/>
</dbReference>
<dbReference type="InterPro" id="IPR003591">
    <property type="entry name" value="Leu-rich_rpt_typical-subtyp"/>
</dbReference>
<keyword evidence="11" id="KW-0675">Receptor</keyword>
<dbReference type="PANTHER" id="PTHR24365">
    <property type="entry name" value="TOLL-LIKE RECEPTOR"/>
    <property type="match status" value="1"/>
</dbReference>
<evidence type="ECO:0000256" key="5">
    <source>
        <dbReference type="ARBA" id="ARBA00022692"/>
    </source>
</evidence>
<evidence type="ECO:0000259" key="15">
    <source>
        <dbReference type="PROSITE" id="PS50104"/>
    </source>
</evidence>
<dbReference type="SMART" id="SM00255">
    <property type="entry name" value="TIR"/>
    <property type="match status" value="1"/>
</dbReference>
<name>A0A6J8C6I9_MYTCO</name>
<dbReference type="PIRSF" id="PIRSF037595">
    <property type="entry name" value="Toll-like_receptor"/>
    <property type="match status" value="1"/>
</dbReference>
<evidence type="ECO:0000256" key="9">
    <source>
        <dbReference type="ARBA" id="ARBA00022989"/>
    </source>
</evidence>
<evidence type="ECO:0000256" key="3">
    <source>
        <dbReference type="ARBA" id="ARBA00022588"/>
    </source>
</evidence>
<evidence type="ECO:0000256" key="8">
    <source>
        <dbReference type="ARBA" id="ARBA00022859"/>
    </source>
</evidence>
<keyword evidence="12" id="KW-0325">Glycoprotein</keyword>
<protein>
    <recommendedName>
        <fullName evidence="15">TIR domain-containing protein</fullName>
    </recommendedName>
</protein>
<evidence type="ECO:0000313" key="17">
    <source>
        <dbReference type="Proteomes" id="UP000507470"/>
    </source>
</evidence>
<evidence type="ECO:0000256" key="1">
    <source>
        <dbReference type="ARBA" id="ARBA00004479"/>
    </source>
</evidence>
<evidence type="ECO:0000256" key="7">
    <source>
        <dbReference type="ARBA" id="ARBA00022737"/>
    </source>
</evidence>
<dbReference type="SUPFAM" id="SSF52200">
    <property type="entry name" value="Toll/Interleukin receptor TIR domain"/>
    <property type="match status" value="1"/>
</dbReference>
<feature type="signal peptide" evidence="14">
    <location>
        <begin position="1"/>
        <end position="25"/>
    </location>
</feature>
<dbReference type="SUPFAM" id="SSF52058">
    <property type="entry name" value="L domain-like"/>
    <property type="match status" value="2"/>
</dbReference>
<dbReference type="Gene3D" id="3.40.50.10140">
    <property type="entry name" value="Toll/interleukin-1 receptor homology (TIR) domain"/>
    <property type="match status" value="1"/>
</dbReference>
<evidence type="ECO:0000256" key="2">
    <source>
        <dbReference type="ARBA" id="ARBA00009634"/>
    </source>
</evidence>
<keyword evidence="10 13" id="KW-0472">Membrane</keyword>
<gene>
    <name evidence="16" type="ORF">MCOR_26112</name>
</gene>
<evidence type="ECO:0000256" key="14">
    <source>
        <dbReference type="SAM" id="SignalP"/>
    </source>
</evidence>
<evidence type="ECO:0000313" key="16">
    <source>
        <dbReference type="EMBL" id="CAC5391071.1"/>
    </source>
</evidence>
<dbReference type="PROSITE" id="PS51450">
    <property type="entry name" value="LRR"/>
    <property type="match status" value="4"/>
</dbReference>
<evidence type="ECO:0000256" key="4">
    <source>
        <dbReference type="ARBA" id="ARBA00022614"/>
    </source>
</evidence>
<dbReference type="Pfam" id="PF13855">
    <property type="entry name" value="LRR_8"/>
    <property type="match status" value="1"/>
</dbReference>
<keyword evidence="8" id="KW-0391">Immunity</keyword>
<feature type="chain" id="PRO_5026860269" description="TIR domain-containing protein" evidence="14">
    <location>
        <begin position="26"/>
        <end position="867"/>
    </location>
</feature>
<dbReference type="SMART" id="SM00369">
    <property type="entry name" value="LRR_TYP"/>
    <property type="match status" value="7"/>
</dbReference>
<dbReference type="InterPro" id="IPR001611">
    <property type="entry name" value="Leu-rich_rpt"/>
</dbReference>
<feature type="transmembrane region" description="Helical" evidence="13">
    <location>
        <begin position="670"/>
        <end position="693"/>
    </location>
</feature>
<dbReference type="PROSITE" id="PS50104">
    <property type="entry name" value="TIR"/>
    <property type="match status" value="1"/>
</dbReference>
<keyword evidence="6 14" id="KW-0732">Signal</keyword>
<organism evidence="16 17">
    <name type="scientific">Mytilus coruscus</name>
    <name type="common">Sea mussel</name>
    <dbReference type="NCBI Taxonomy" id="42192"/>
    <lineage>
        <taxon>Eukaryota</taxon>
        <taxon>Metazoa</taxon>
        <taxon>Spiralia</taxon>
        <taxon>Lophotrochozoa</taxon>
        <taxon>Mollusca</taxon>
        <taxon>Bivalvia</taxon>
        <taxon>Autobranchia</taxon>
        <taxon>Pteriomorphia</taxon>
        <taxon>Mytilida</taxon>
        <taxon>Mytiloidea</taxon>
        <taxon>Mytilidae</taxon>
        <taxon>Mytilinae</taxon>
        <taxon>Mytilus</taxon>
    </lineage>
</organism>
<dbReference type="GO" id="GO:0045087">
    <property type="term" value="P:innate immune response"/>
    <property type="evidence" value="ECO:0007669"/>
    <property type="project" value="UniProtKB-KW"/>
</dbReference>
<keyword evidence="4" id="KW-0433">Leucine-rich repeat</keyword>
<evidence type="ECO:0000256" key="6">
    <source>
        <dbReference type="ARBA" id="ARBA00022729"/>
    </source>
</evidence>
<keyword evidence="5 13" id="KW-0812">Transmembrane</keyword>
<evidence type="ECO:0000256" key="11">
    <source>
        <dbReference type="ARBA" id="ARBA00023170"/>
    </source>
</evidence>
<dbReference type="Pfam" id="PF01582">
    <property type="entry name" value="TIR"/>
    <property type="match status" value="1"/>
</dbReference>
<dbReference type="InterPro" id="IPR035897">
    <property type="entry name" value="Toll_tir_struct_dom_sf"/>
</dbReference>
<dbReference type="GO" id="GO:0005886">
    <property type="term" value="C:plasma membrane"/>
    <property type="evidence" value="ECO:0007669"/>
    <property type="project" value="TreeGrafter"/>
</dbReference>
<dbReference type="PANTHER" id="PTHR24365:SF530">
    <property type="entry name" value="MSTPROX-RELATED"/>
    <property type="match status" value="1"/>
</dbReference>
<keyword evidence="7" id="KW-0677">Repeat</keyword>
<sequence>MHIFYAGTIKLSYFLVAAFILQASCNNKRVHEMKEWEECQFASSCICKNVPGLDELKADCSDKNLPRIPRLQNNLQDLSLQNNDISTIEDGIFEGNYLLKFLDLSFNRISKIRKHSFKGLKNLLSLDLSANDLKYENMSFESSAFYFLKNLKILNMKKNFHTSFLPDLWRLRTLESLSMDYVSDKIAVLTENFIYLNHLRSLDLSGSTGNCTMNILSQETFLSLSQITHINLSKCKIQYIYKGTFKSMKNISELDVSFNTCLRFSALENITTDLQYTAIKILKVNYIHSTFEMNTMLKTSHIRNLRNTSLIRFEAAGNRIQRVEYGAAKYFPKSFESVNVRDNDFSFGKYLFDLVRLPITSLDISEISSSHNVLKSYVEACVPEEDTVTMNSENNLLSRLLSRFDFKNMNFDHNVPRLPVPRKLKNISLTSSKLKFEIPKLGFTTNELTNLNFSDNILHTWTGPLTNVNNLTVFDLSSNFCSNVSKIFFSEDFINLTYLLLQNNLLGLILPTDVDGEIFQNLQNVVHINLSKNRITNIPNLLFKKQHNLERLDLSENMIGGMNFKISHMRKLMFLNLQNNRISTLSKYAMNELDSIAEINTNLTIDLGGNNLVCNCDSLSFVKWVVNTPTNLHRREKYECKTSENTISLLQNPKEVYETIQKECMSYEGIIIGFTIGILMFIFILCAGIIYRYRWKLRYLYYMVKVKWHDHEYKSDKKDERQYMYDAFVSYANEDHTFVHNTLLHKLEKNGGVQLCLHRRNFLPGNDIATNITSAIHNSRKTIVIMSSNYLASYWCMFEYNMAKMESIYERNCENILFLVFYEQISACDLPLQILELVHCQSYIEYPNDEYGDVVFWEQLQRAIKSY</sequence>
<keyword evidence="9 13" id="KW-1133">Transmembrane helix</keyword>
<dbReference type="FunFam" id="3.40.50.10140:FF:000001">
    <property type="entry name" value="Toll-like receptor 2"/>
    <property type="match status" value="1"/>
</dbReference>
<dbReference type="AlphaFoldDB" id="A0A6J8C6I9"/>
<keyword evidence="3" id="KW-0399">Innate immunity</keyword>
<feature type="domain" description="TIR" evidence="15">
    <location>
        <begin position="723"/>
        <end position="864"/>
    </location>
</feature>
<evidence type="ECO:0000256" key="13">
    <source>
        <dbReference type="SAM" id="Phobius"/>
    </source>
</evidence>
<dbReference type="InterPro" id="IPR000157">
    <property type="entry name" value="TIR_dom"/>
</dbReference>
<comment type="subcellular location">
    <subcellularLocation>
        <location evidence="1">Membrane</location>
        <topology evidence="1">Single-pass type I membrane protein</topology>
    </subcellularLocation>
</comment>
<dbReference type="Proteomes" id="UP000507470">
    <property type="component" value="Unassembled WGS sequence"/>
</dbReference>
<comment type="similarity">
    <text evidence="2">Belongs to the Toll-like receptor family.</text>
</comment>
<evidence type="ECO:0000256" key="12">
    <source>
        <dbReference type="ARBA" id="ARBA00023180"/>
    </source>
</evidence>
<dbReference type="GO" id="GO:0004888">
    <property type="term" value="F:transmembrane signaling receptor activity"/>
    <property type="evidence" value="ECO:0007669"/>
    <property type="project" value="InterPro"/>
</dbReference>
<evidence type="ECO:0000256" key="10">
    <source>
        <dbReference type="ARBA" id="ARBA00023136"/>
    </source>
</evidence>
<dbReference type="GO" id="GO:0002224">
    <property type="term" value="P:toll-like receptor signaling pathway"/>
    <property type="evidence" value="ECO:0007669"/>
    <property type="project" value="InterPro"/>
</dbReference>